<evidence type="ECO:0000313" key="3">
    <source>
        <dbReference type="Proteomes" id="UP000014760"/>
    </source>
</evidence>
<dbReference type="Proteomes" id="UP000014760">
    <property type="component" value="Unassembled WGS sequence"/>
</dbReference>
<sequence length="182" mass="21402">MVTVNTMKLSLQLSNSHFSVVGRHDDRYYEIFHEKYKVSATCREQQQRKNARSAMVSMDGPNVNLKFEKLFREDCITNHQTSFLEIGTCNQHIVHIHKVIFILESKYISQHKLCDQMPLKGFLCVLHDCKERQRDELLAYIRCFHRILSGDQPEEECYKELLEESSEDDDDLQLGCLFCCFS</sequence>
<accession>R7VHH3</accession>
<dbReference type="EMBL" id="KB293638">
    <property type="protein sequence ID" value="ELU15731.1"/>
    <property type="molecule type" value="Genomic_DNA"/>
</dbReference>
<dbReference type="EnsemblMetazoa" id="CapteT201151">
    <property type="protein sequence ID" value="CapteP201151"/>
    <property type="gene ID" value="CapteG201151"/>
</dbReference>
<dbReference type="AlphaFoldDB" id="R7VHH3"/>
<reference evidence="1 3" key="2">
    <citation type="journal article" date="2013" name="Nature">
        <title>Insights into bilaterian evolution from three spiralian genomes.</title>
        <authorList>
            <person name="Simakov O."/>
            <person name="Marletaz F."/>
            <person name="Cho S.J."/>
            <person name="Edsinger-Gonzales E."/>
            <person name="Havlak P."/>
            <person name="Hellsten U."/>
            <person name="Kuo D.H."/>
            <person name="Larsson T."/>
            <person name="Lv J."/>
            <person name="Arendt D."/>
            <person name="Savage R."/>
            <person name="Osoegawa K."/>
            <person name="de Jong P."/>
            <person name="Grimwood J."/>
            <person name="Chapman J.A."/>
            <person name="Shapiro H."/>
            <person name="Aerts A."/>
            <person name="Otillar R.P."/>
            <person name="Terry A.Y."/>
            <person name="Boore J.L."/>
            <person name="Grigoriev I.V."/>
            <person name="Lindberg D.R."/>
            <person name="Seaver E.C."/>
            <person name="Weisblat D.A."/>
            <person name="Putnam N.H."/>
            <person name="Rokhsar D.S."/>
        </authorList>
    </citation>
    <scope>NUCLEOTIDE SEQUENCE</scope>
    <source>
        <strain evidence="1 3">I ESC-2004</strain>
    </source>
</reference>
<evidence type="ECO:0000313" key="2">
    <source>
        <dbReference type="EnsemblMetazoa" id="CapteP201151"/>
    </source>
</evidence>
<reference evidence="3" key="1">
    <citation type="submission" date="2012-12" db="EMBL/GenBank/DDBJ databases">
        <authorList>
            <person name="Hellsten U."/>
            <person name="Grimwood J."/>
            <person name="Chapman J.A."/>
            <person name="Shapiro H."/>
            <person name="Aerts A."/>
            <person name="Otillar R.P."/>
            <person name="Terry A.Y."/>
            <person name="Boore J.L."/>
            <person name="Simakov O."/>
            <person name="Marletaz F."/>
            <person name="Cho S.-J."/>
            <person name="Edsinger-Gonzales E."/>
            <person name="Havlak P."/>
            <person name="Kuo D.-H."/>
            <person name="Larsson T."/>
            <person name="Lv J."/>
            <person name="Arendt D."/>
            <person name="Savage R."/>
            <person name="Osoegawa K."/>
            <person name="de Jong P."/>
            <person name="Lindberg D.R."/>
            <person name="Seaver E.C."/>
            <person name="Weisblat D.A."/>
            <person name="Putnam N.H."/>
            <person name="Grigoriev I.V."/>
            <person name="Rokhsar D.S."/>
        </authorList>
    </citation>
    <scope>NUCLEOTIDE SEQUENCE</scope>
    <source>
        <strain evidence="3">I ESC-2004</strain>
    </source>
</reference>
<organism evidence="1">
    <name type="scientific">Capitella teleta</name>
    <name type="common">Polychaete worm</name>
    <dbReference type="NCBI Taxonomy" id="283909"/>
    <lineage>
        <taxon>Eukaryota</taxon>
        <taxon>Metazoa</taxon>
        <taxon>Spiralia</taxon>
        <taxon>Lophotrochozoa</taxon>
        <taxon>Annelida</taxon>
        <taxon>Polychaeta</taxon>
        <taxon>Sedentaria</taxon>
        <taxon>Scolecida</taxon>
        <taxon>Capitellidae</taxon>
        <taxon>Capitella</taxon>
    </lineage>
</organism>
<keyword evidence="3" id="KW-1185">Reference proteome</keyword>
<protein>
    <submittedName>
        <fullName evidence="1 2">Uncharacterized protein</fullName>
    </submittedName>
</protein>
<dbReference type="HOGENOM" id="CLU_1483331_0_0_1"/>
<reference evidence="2" key="3">
    <citation type="submission" date="2015-06" db="UniProtKB">
        <authorList>
            <consortium name="EnsemblMetazoa"/>
        </authorList>
    </citation>
    <scope>IDENTIFICATION</scope>
</reference>
<evidence type="ECO:0000313" key="1">
    <source>
        <dbReference type="EMBL" id="ELU15731.1"/>
    </source>
</evidence>
<gene>
    <name evidence="1" type="ORF">CAPTEDRAFT_201151</name>
</gene>
<name>R7VHH3_CAPTE</name>
<dbReference type="EMBL" id="AMQN01004487">
    <property type="status" value="NOT_ANNOTATED_CDS"/>
    <property type="molecule type" value="Genomic_DNA"/>
</dbReference>
<proteinExistence type="predicted"/>